<dbReference type="GO" id="GO:0003885">
    <property type="term" value="F:D-arabinono-1,4-lactone oxidase activity"/>
    <property type="evidence" value="ECO:0007669"/>
    <property type="project" value="InterPro"/>
</dbReference>
<dbReference type="Proteomes" id="UP000528286">
    <property type="component" value="Unassembled WGS sequence"/>
</dbReference>
<dbReference type="InterPro" id="IPR016169">
    <property type="entry name" value="FAD-bd_PCMH_sub2"/>
</dbReference>
<dbReference type="Pfam" id="PF04030">
    <property type="entry name" value="ALO"/>
    <property type="match status" value="1"/>
</dbReference>
<keyword evidence="1" id="KW-0285">Flavoprotein</keyword>
<protein>
    <submittedName>
        <fullName evidence="6">FAD-linked oxidoreductase</fullName>
    </submittedName>
</protein>
<dbReference type="SUPFAM" id="SSF56176">
    <property type="entry name" value="FAD-binding/transporter-associated domain-like"/>
    <property type="match status" value="1"/>
</dbReference>
<dbReference type="InterPro" id="IPR006094">
    <property type="entry name" value="Oxid_FAD_bind_N"/>
</dbReference>
<feature type="transmembrane region" description="Helical" evidence="4">
    <location>
        <begin position="21"/>
        <end position="42"/>
    </location>
</feature>
<dbReference type="SUPFAM" id="SSF103473">
    <property type="entry name" value="MFS general substrate transporter"/>
    <property type="match status" value="1"/>
</dbReference>
<dbReference type="AlphaFoldDB" id="A0A7W6NKA7"/>
<dbReference type="InterPro" id="IPR016167">
    <property type="entry name" value="FAD-bd_PCMH_sub1"/>
</dbReference>
<comment type="caution">
    <text evidence="6">The sequence shown here is derived from an EMBL/GenBank/DDBJ whole genome shotgun (WGS) entry which is preliminary data.</text>
</comment>
<evidence type="ECO:0000313" key="7">
    <source>
        <dbReference type="Proteomes" id="UP000528286"/>
    </source>
</evidence>
<feature type="transmembrane region" description="Helical" evidence="4">
    <location>
        <begin position="172"/>
        <end position="191"/>
    </location>
</feature>
<dbReference type="Gene3D" id="3.30.70.2520">
    <property type="match status" value="1"/>
</dbReference>
<feature type="transmembrane region" description="Helical" evidence="4">
    <location>
        <begin position="357"/>
        <end position="377"/>
    </location>
</feature>
<reference evidence="6 7" key="1">
    <citation type="submission" date="2020-08" db="EMBL/GenBank/DDBJ databases">
        <title>Genomic Encyclopedia of Type Strains, Phase IV (KMG-IV): sequencing the most valuable type-strain genomes for metagenomic binning, comparative biology and taxonomic classification.</title>
        <authorList>
            <person name="Goeker M."/>
        </authorList>
    </citation>
    <scope>NUCLEOTIDE SEQUENCE [LARGE SCALE GENOMIC DNA]</scope>
    <source>
        <strain evidence="6 7">DSM 29853</strain>
    </source>
</reference>
<dbReference type="RefSeq" id="WP_343066611.1">
    <property type="nucleotide sequence ID" value="NZ_JACIEZ010000002.1"/>
</dbReference>
<sequence length="819" mass="87762">MTEATFGNVANAASGSLARWAALWIGSAGLLIIGLQPILLGAVFSEGRLTFDELAIAATLEIIALGMSSAVAAFWKRRVRMQAALFLCAAALFNLLTAGSEGAGAFILWRTLAGIAEGGLVAIAAEMIARAPVPERAGGLFVILQTLAQCLLAIAFSLSILADYGSAGGFEVLAAVSLLSLAAVPLILAAYPPLASRSGGVGFLNRISGMALLAIFLFFLFIGATWAFLEPMGLASGVSGHDVALMVSTSLATQIVGAMIATGLSGGRLTFGAVIASVLASMAVCVVFLAQPGWTMFGAAILGTGFIWLFVTPFQIGLTVMADESRSTALLVPAAQLFGAALGPLGASLFIDGQDARLVPVFGLGCLALSLLSLLRFRTLLVRRSAREKAEALAAPRWSNWSGSVRANPENLLQPMDVDALATAIRTAPGPIRIAGSGHSFTPLVETAGTLLDLTAFSGLIRHDPERHTATIGAQTRLGALTPLLAGIGHGLPNMGDIDKQAFAGALGTATHGSGLGLGAYHTQILDMTLVDGRGSLRRLERASDPDLVHATGVTLGMFGALTEVTIQNIPAYNLRRRRWIVPIGDILDGFEAFMRGHRSAEFYFIPFSGHALLCTIDMTTDAATERPTEDDEESLAILKALRTGLLRAPWLRRKLIGAALRRVPAEDYVQAWQNVYTSDRRTRFNEMEYHLPFEAGATALREIITLAETRFPEVYFPMEVRAVAPDEFWLSPFYRRETCSIAIHHDAAEDPTAFMREAEAIFRRHDGRPHWGKMHNLTGGDFATIYPRFRDALEVRRDFDPDGRFLTPYMRRLLGING</sequence>
<evidence type="ECO:0000256" key="3">
    <source>
        <dbReference type="ARBA" id="ARBA00023002"/>
    </source>
</evidence>
<accession>A0A7W6NKA7</accession>
<keyword evidence="4" id="KW-1133">Transmembrane helix</keyword>
<dbReference type="InterPro" id="IPR010031">
    <property type="entry name" value="FAD_lactone_oxidase-like"/>
</dbReference>
<dbReference type="InterPro" id="IPR016171">
    <property type="entry name" value="Vanillyl_alc_oxidase_C-sub2"/>
</dbReference>
<dbReference type="GO" id="GO:0071949">
    <property type="term" value="F:FAD binding"/>
    <property type="evidence" value="ECO:0007669"/>
    <property type="project" value="InterPro"/>
</dbReference>
<name>A0A7W6NKA7_9HYPH</name>
<feature type="transmembrane region" description="Helical" evidence="4">
    <location>
        <begin position="330"/>
        <end position="351"/>
    </location>
</feature>
<evidence type="ECO:0000256" key="4">
    <source>
        <dbReference type="SAM" id="Phobius"/>
    </source>
</evidence>
<feature type="transmembrane region" description="Helical" evidence="4">
    <location>
        <begin position="137"/>
        <end position="160"/>
    </location>
</feature>
<dbReference type="Pfam" id="PF01565">
    <property type="entry name" value="FAD_binding_4"/>
    <property type="match status" value="1"/>
</dbReference>
<dbReference type="EMBL" id="JACIEZ010000002">
    <property type="protein sequence ID" value="MBB4064195.1"/>
    <property type="molecule type" value="Genomic_DNA"/>
</dbReference>
<dbReference type="NCBIfam" id="TIGR01679">
    <property type="entry name" value="bact_FAD_ox"/>
    <property type="match status" value="1"/>
</dbReference>
<evidence type="ECO:0000256" key="2">
    <source>
        <dbReference type="ARBA" id="ARBA00022827"/>
    </source>
</evidence>
<gene>
    <name evidence="6" type="ORF">GGR23_001372</name>
</gene>
<dbReference type="Gene3D" id="1.10.45.10">
    <property type="entry name" value="Vanillyl-alcohol Oxidase, Chain A, domain 4"/>
    <property type="match status" value="1"/>
</dbReference>
<keyword evidence="4" id="KW-0812">Transmembrane</keyword>
<dbReference type="PANTHER" id="PTHR43762">
    <property type="entry name" value="L-GULONOLACTONE OXIDASE"/>
    <property type="match status" value="1"/>
</dbReference>
<keyword evidence="7" id="KW-1185">Reference proteome</keyword>
<feature type="transmembrane region" description="Helical" evidence="4">
    <location>
        <begin position="203"/>
        <end position="228"/>
    </location>
</feature>
<evidence type="ECO:0000256" key="1">
    <source>
        <dbReference type="ARBA" id="ARBA00022630"/>
    </source>
</evidence>
<keyword evidence="3" id="KW-0560">Oxidoreductase</keyword>
<evidence type="ECO:0000259" key="5">
    <source>
        <dbReference type="PROSITE" id="PS51387"/>
    </source>
</evidence>
<dbReference type="GO" id="GO:0016020">
    <property type="term" value="C:membrane"/>
    <property type="evidence" value="ECO:0007669"/>
    <property type="project" value="InterPro"/>
</dbReference>
<keyword evidence="2" id="KW-0274">FAD</keyword>
<organism evidence="6 7">
    <name type="scientific">Gellertiella hungarica</name>
    <dbReference type="NCBI Taxonomy" id="1572859"/>
    <lineage>
        <taxon>Bacteria</taxon>
        <taxon>Pseudomonadati</taxon>
        <taxon>Pseudomonadota</taxon>
        <taxon>Alphaproteobacteria</taxon>
        <taxon>Hyphomicrobiales</taxon>
        <taxon>Rhizobiaceae</taxon>
        <taxon>Gellertiella</taxon>
    </lineage>
</organism>
<feature type="transmembrane region" description="Helical" evidence="4">
    <location>
        <begin position="269"/>
        <end position="290"/>
    </location>
</feature>
<feature type="transmembrane region" description="Helical" evidence="4">
    <location>
        <begin position="54"/>
        <end position="75"/>
    </location>
</feature>
<evidence type="ECO:0000313" key="6">
    <source>
        <dbReference type="EMBL" id="MBB4064195.1"/>
    </source>
</evidence>
<dbReference type="InterPro" id="IPR016166">
    <property type="entry name" value="FAD-bd_PCMH"/>
</dbReference>
<keyword evidence="4" id="KW-0472">Membrane</keyword>
<dbReference type="InterPro" id="IPR007173">
    <property type="entry name" value="ALO_C"/>
</dbReference>
<feature type="transmembrane region" description="Helical" evidence="4">
    <location>
        <begin position="82"/>
        <end position="100"/>
    </location>
</feature>
<dbReference type="PROSITE" id="PS51387">
    <property type="entry name" value="FAD_PCMH"/>
    <property type="match status" value="1"/>
</dbReference>
<dbReference type="Gene3D" id="3.30.465.10">
    <property type="match status" value="1"/>
</dbReference>
<proteinExistence type="predicted"/>
<dbReference type="InterPro" id="IPR036259">
    <property type="entry name" value="MFS_trans_sf"/>
</dbReference>
<dbReference type="InterPro" id="IPR036318">
    <property type="entry name" value="FAD-bd_PCMH-like_sf"/>
</dbReference>
<dbReference type="PANTHER" id="PTHR43762:SF1">
    <property type="entry name" value="D-ARABINONO-1,4-LACTONE OXIDASE"/>
    <property type="match status" value="1"/>
</dbReference>
<feature type="domain" description="FAD-binding PCMH-type" evidence="5">
    <location>
        <begin position="405"/>
        <end position="572"/>
    </location>
</feature>
<dbReference type="Gene3D" id="3.30.43.10">
    <property type="entry name" value="Uridine Diphospho-n-acetylenolpyruvylglucosamine Reductase, domain 2"/>
    <property type="match status" value="1"/>
</dbReference>
<feature type="transmembrane region" description="Helical" evidence="4">
    <location>
        <begin position="106"/>
        <end position="125"/>
    </location>
</feature>
<feature type="transmembrane region" description="Helical" evidence="4">
    <location>
        <begin position="296"/>
        <end position="318"/>
    </location>
</feature>